<comment type="similarity">
    <text evidence="2">Belongs to the UDP-galactopyranose/dTDP-fucopyranose mutase family.</text>
</comment>
<keyword evidence="9" id="KW-1185">Reference proteome</keyword>
<dbReference type="STRING" id="1297750.SAMN05444405_10669"/>
<dbReference type="InterPro" id="IPR004379">
    <property type="entry name" value="UDP-GALP_mutase"/>
</dbReference>
<proteinExistence type="inferred from homology"/>
<reference evidence="8 9" key="1">
    <citation type="submission" date="2016-11" db="EMBL/GenBank/DDBJ databases">
        <authorList>
            <person name="Jaros S."/>
            <person name="Januszkiewicz K."/>
            <person name="Wedrychowicz H."/>
        </authorList>
    </citation>
    <scope>NUCLEOTIDE SEQUENCE [LARGE SCALE GENOMIC DNA]</scope>
    <source>
        <strain evidence="8 9">DSM 26991</strain>
    </source>
</reference>
<dbReference type="OrthoDB" id="9769600at2"/>
<keyword evidence="6" id="KW-0472">Membrane</keyword>
<dbReference type="GO" id="GO:0005829">
    <property type="term" value="C:cytosol"/>
    <property type="evidence" value="ECO:0007669"/>
    <property type="project" value="TreeGrafter"/>
</dbReference>
<dbReference type="GO" id="GO:0050660">
    <property type="term" value="F:flavin adenine dinucleotide binding"/>
    <property type="evidence" value="ECO:0007669"/>
    <property type="project" value="TreeGrafter"/>
</dbReference>
<organism evidence="8 9">
    <name type="scientific">Bacteroides luti</name>
    <dbReference type="NCBI Taxonomy" id="1297750"/>
    <lineage>
        <taxon>Bacteria</taxon>
        <taxon>Pseudomonadati</taxon>
        <taxon>Bacteroidota</taxon>
        <taxon>Bacteroidia</taxon>
        <taxon>Bacteroidales</taxon>
        <taxon>Bacteroidaceae</taxon>
        <taxon>Bacteroides</taxon>
    </lineage>
</organism>
<evidence type="ECO:0000256" key="5">
    <source>
        <dbReference type="ARBA" id="ARBA00023235"/>
    </source>
</evidence>
<keyword evidence="3" id="KW-0285">Flavoprotein</keyword>
<evidence type="ECO:0000256" key="2">
    <source>
        <dbReference type="ARBA" id="ARBA00009321"/>
    </source>
</evidence>
<evidence type="ECO:0000259" key="7">
    <source>
        <dbReference type="Pfam" id="PF03275"/>
    </source>
</evidence>
<dbReference type="RefSeq" id="WP_073400662.1">
    <property type="nucleotide sequence ID" value="NZ_FQTV01000006.1"/>
</dbReference>
<dbReference type="SUPFAM" id="SSF51971">
    <property type="entry name" value="Nucleotide-binding domain"/>
    <property type="match status" value="1"/>
</dbReference>
<dbReference type="GO" id="GO:0008767">
    <property type="term" value="F:UDP-galactopyranose mutase activity"/>
    <property type="evidence" value="ECO:0007669"/>
    <property type="project" value="InterPro"/>
</dbReference>
<comment type="cofactor">
    <cofactor evidence="1">
        <name>FAD</name>
        <dbReference type="ChEBI" id="CHEBI:57692"/>
    </cofactor>
</comment>
<dbReference type="PANTHER" id="PTHR21197:SF0">
    <property type="entry name" value="UDP-GALACTOPYRANOSE MUTASE"/>
    <property type="match status" value="1"/>
</dbReference>
<evidence type="ECO:0000313" key="8">
    <source>
        <dbReference type="EMBL" id="SHF22078.1"/>
    </source>
</evidence>
<gene>
    <name evidence="8" type="ORF">SAMN05444405_10669</name>
</gene>
<evidence type="ECO:0000256" key="1">
    <source>
        <dbReference type="ARBA" id="ARBA00001974"/>
    </source>
</evidence>
<keyword evidence="6" id="KW-1133">Transmembrane helix</keyword>
<accession>A0A1M4ZVN2</accession>
<dbReference type="PANTHER" id="PTHR21197">
    <property type="entry name" value="UDP-GALACTOPYRANOSE MUTASE"/>
    <property type="match status" value="1"/>
</dbReference>
<protein>
    <submittedName>
        <fullName evidence="8">UDP-galactopyranose mutase</fullName>
    </submittedName>
</protein>
<evidence type="ECO:0000256" key="6">
    <source>
        <dbReference type="SAM" id="Phobius"/>
    </source>
</evidence>
<keyword evidence="5" id="KW-0413">Isomerase</keyword>
<evidence type="ECO:0000256" key="3">
    <source>
        <dbReference type="ARBA" id="ARBA00022630"/>
    </source>
</evidence>
<sequence length="371" mass="43611">MDIKYDYLIVGTGLFASVFAYHAKKMGKKCLMIDKRSHLGGNIYCEDVDSINVHKYGAHIFHTSNKEVWQFVNSFVEFNRFTNSPLANYKEVLYNLPFNMNTFSKLWGVETPQQAKEKLEEQRQRYAHIETPANLEEQALKLCGDDIYYAFIKEYTEKQWGRSAKELPAFIIKRIPFRFTYDNNYFNDDYQGIPKGGYNKLINGLLEGVEVKLNTNYFDHKAELDKFADTVLFTGRIDELFNYEFGVLEYRSLSFEHERLDIEDFQGNAVVNYNERSVPYTRIIEHKHFEFGNQPFTVITREYPSEFTGKNEPYYPVNDDKNMQIYSKYKEKADLNGKLLLGGRLAQYAYFDMDDTVEAALRLVKKELYNL</sequence>
<dbReference type="Gene3D" id="3.40.50.720">
    <property type="entry name" value="NAD(P)-binding Rossmann-like Domain"/>
    <property type="match status" value="3"/>
</dbReference>
<dbReference type="AlphaFoldDB" id="A0A1M4ZVN2"/>
<dbReference type="EMBL" id="FQTV01000006">
    <property type="protein sequence ID" value="SHF22078.1"/>
    <property type="molecule type" value="Genomic_DNA"/>
</dbReference>
<feature type="transmembrane region" description="Helical" evidence="6">
    <location>
        <begin position="6"/>
        <end position="23"/>
    </location>
</feature>
<evidence type="ECO:0000313" key="9">
    <source>
        <dbReference type="Proteomes" id="UP000184509"/>
    </source>
</evidence>
<feature type="domain" description="UDP-galactopyranose mutase C-terminal" evidence="7">
    <location>
        <begin position="150"/>
        <end position="350"/>
    </location>
</feature>
<keyword evidence="6" id="KW-0812">Transmembrane</keyword>
<dbReference type="Pfam" id="PF13450">
    <property type="entry name" value="NAD_binding_8"/>
    <property type="match status" value="1"/>
</dbReference>
<evidence type="ECO:0000256" key="4">
    <source>
        <dbReference type="ARBA" id="ARBA00022827"/>
    </source>
</evidence>
<keyword evidence="4" id="KW-0274">FAD</keyword>
<dbReference type="Pfam" id="PF03275">
    <property type="entry name" value="GLF"/>
    <property type="match status" value="1"/>
</dbReference>
<dbReference type="NCBIfam" id="TIGR00031">
    <property type="entry name" value="UDP-GALP_mutase"/>
    <property type="match status" value="1"/>
</dbReference>
<dbReference type="Proteomes" id="UP000184509">
    <property type="component" value="Unassembled WGS sequence"/>
</dbReference>
<name>A0A1M4ZVN2_9BACE</name>
<dbReference type="SUPFAM" id="SSF54373">
    <property type="entry name" value="FAD-linked reductases, C-terminal domain"/>
    <property type="match status" value="1"/>
</dbReference>
<dbReference type="InterPro" id="IPR015899">
    <property type="entry name" value="UDP-GalPyranose_mutase_C"/>
</dbReference>